<evidence type="ECO:0000313" key="1">
    <source>
        <dbReference type="EMBL" id="KAJ1930373.1"/>
    </source>
</evidence>
<sequence length="2095" mass="225051">MTTADNSFLRSYRKLYIALEEVLETLTVASVESFVEELNSKLALGLKEYDWPSSTSATKVKSGKVDLPHRSVTLTPPVVDRILRLSSQWQLNEEKVVAIFDTYVEQMVTLTERTGEANPAKSASTADHYEAYTDPGYDEDLLRFYYAERLGKLKTLQTMLRISQDDAHPYYKLAQSFEKHLGDDFDSWRRGVLYEFAEKRTAQFPPGAPSAWFPLWARQLWLEQRALLELFFLTLVAQPTCTPLQVHDYLSELTRAPEIPVALNAHLPDAAERAVRDEVLILANLAAVYALQLPAPPADAGDDENADYATRTLLQCPEVFLDVEAVLRARPTLPLLAVGWGLTWARMVQRLELVGHTDRYQPLVEALQATDSTGDDGITAPLATAAAKSAAATGSGLGVAEGGDKRLQWMAAGFRLGLLSTLEAALASELLGETNPSAPGYRHIVKELLLQLCTHLEVNHLPEFDQLVNCAAALFTDQPELGVQFWTDDMLVPGRTSLLEYAQGRFPYAFRPFVRLVTALFTPASADHVTAYMQRLPTLTAVVLHDDANAVEFLPGTLDMARRRTLWPLPIFPDDTGFVLPAGTEGLQLSGSGRTTLVRWAHAYTAWDFFHHLLDYLLRGPDDEVVISLFGAPAYAVIEDTLRLYQRVFTHFFGTTSEDGVVGPAAAESANAQDVLIHQLTGLLAAATAGLDEPGANAERSAALRAVARLCLGCLTQLAANYPRSVLEALDDHGVVPAAASTTDLAALVAVPTPPASRLYRPLAVAGPTATQGWLDTLVAHESRLGEFSTALAFVRLVRLLLQRTWAMDTVGDDAAELTMSGVSLVAIAHRPARVLTAALGAVHNVLYLRLATLEIRSPTEWATLTGAILDLYDAVLRPQTASGLPHPYPAVYQRFVSDLLTKPTPIAWEPVRATLARVVPDLYRLRQAAEVARVEAVETLLLTTLGLLKTLVLTLYCADPANGTPGLLRLWRDWARAGDRRGLLPVLYPCILYADRPAVCTAALETINLVFPLMARYDLVLPIPEVYVHSSALVRHANQAAKRWRDQPTLAAAVVHYAAVVLRAAPTHAFALLTGRLDAREPTALADTCLATTLIGWVKFQAAMRQNAPALLTAALRVLYLAVSPGTGVPAVYSSLRGDASFWTAAAELALANPSLPPVAEAALQPTRSPAKASTGRTNWDPALAEWVSGLHQITAQAAVGPLLLVALHHPGDEKVAGALKRLTTESTILEQSRAVFADMAATGDSSSTAKASAPISATDNPVDLFEELAAVETQLRDRVGLDLTRFVSPVRSRLEAAAVATTLGPDYVYDVALVADHLARRLPDDPSLVQRVVPLLRRINLYRSRTAAEREREATWGDLLVSPALWARLAPGGDAAAGCLPCRLADLGVDRLRRLGAVHDTPTLVRACQLARVVMTVAALCRLQVTVRSVRCPPPLAALRSLAPLLADHLGSTPEPFGSPYFSSGLLVFRSYLGAVYACLLSRPAGDQDTRRALGQEVARLQGPVCGWLRGVCTVYAEQLAATNSGDTSTTGRGILPAVPNASDVFDVPDFDLVVASATLLFHELFRPAHNAFALNSLVVLQQYDMGPFFAHQLARPLDAIVLQNLLLALGALAHVDGALEQLVASDLLPALSRCPAWGSLADVDLSAPLTAAVTHLPSAVTLTLTLLTSVVRALGRHATVQTQVMAALAPLAPYLDGVVRSLQVAESRTRPWTLAELAVVEGLVQLAGAAAAHGVAWTDPLLPRVVPVVLLRYTHWLCRPSSLAVTDPRSSQIVGLDGTSSDNGALVATTRTKEARLAALLQGPSQAVDARFLGTLVITGLDPAAEALAGYLPTARPTDPPHLPIGPHVLRTLRDTLLTLTRFTPSLADLSQLHPGSGDAEGLAAAAHATWGHRVPWLELSMSAAGNHLTLGSLLDLAADCVAAFESPTSSSAGAGPSSSAGVTMKPPPLGPALGLTTAASVKPNANGKGTSTLAPRVLVVSILQNLLLYTAAQLALQTHVPAAIPSNSTRDAFHRSARQFRENTLPSVSRDIRDTVRRIRSAVEAAFPSVTKITGTSAAKEMGPDIQAAHELWGLCDVYPKLLVKLVPKTQ</sequence>
<evidence type="ECO:0000313" key="2">
    <source>
        <dbReference type="Proteomes" id="UP001150569"/>
    </source>
</evidence>
<dbReference type="OrthoDB" id="102511at2759"/>
<dbReference type="InterPro" id="IPR044840">
    <property type="entry name" value="Nup188"/>
</dbReference>
<dbReference type="GO" id="GO:0006405">
    <property type="term" value="P:RNA export from nucleus"/>
    <property type="evidence" value="ECO:0007669"/>
    <property type="project" value="TreeGrafter"/>
</dbReference>
<protein>
    <submittedName>
        <fullName evidence="1">Uncharacterized protein</fullName>
    </submittedName>
</protein>
<reference evidence="1" key="1">
    <citation type="submission" date="2022-07" db="EMBL/GenBank/DDBJ databases">
        <title>Phylogenomic reconstructions and comparative analyses of Kickxellomycotina fungi.</title>
        <authorList>
            <person name="Reynolds N.K."/>
            <person name="Stajich J.E."/>
            <person name="Barry K."/>
            <person name="Grigoriev I.V."/>
            <person name="Crous P."/>
            <person name="Smith M.E."/>
        </authorList>
    </citation>
    <scope>NUCLEOTIDE SEQUENCE</scope>
    <source>
        <strain evidence="1">RSA 861</strain>
    </source>
</reference>
<accession>A0A9W8AJ13</accession>
<dbReference type="GO" id="GO:0044611">
    <property type="term" value="C:nuclear pore inner ring"/>
    <property type="evidence" value="ECO:0007669"/>
    <property type="project" value="TreeGrafter"/>
</dbReference>
<keyword evidence="2" id="KW-1185">Reference proteome</keyword>
<dbReference type="PANTHER" id="PTHR31431">
    <property type="entry name" value="NUCLEOPORIN NUP188 HOMOLOG"/>
    <property type="match status" value="1"/>
</dbReference>
<dbReference type="GO" id="GO:0017056">
    <property type="term" value="F:structural constituent of nuclear pore"/>
    <property type="evidence" value="ECO:0007669"/>
    <property type="project" value="InterPro"/>
</dbReference>
<dbReference type="Proteomes" id="UP001150569">
    <property type="component" value="Unassembled WGS sequence"/>
</dbReference>
<organism evidence="1 2">
    <name type="scientific">Tieghemiomyces parasiticus</name>
    <dbReference type="NCBI Taxonomy" id="78921"/>
    <lineage>
        <taxon>Eukaryota</taxon>
        <taxon>Fungi</taxon>
        <taxon>Fungi incertae sedis</taxon>
        <taxon>Zoopagomycota</taxon>
        <taxon>Kickxellomycotina</taxon>
        <taxon>Dimargaritomycetes</taxon>
        <taxon>Dimargaritales</taxon>
        <taxon>Dimargaritaceae</taxon>
        <taxon>Tieghemiomyces</taxon>
    </lineage>
</organism>
<gene>
    <name evidence="1" type="ORF">IWQ60_000394</name>
</gene>
<comment type="caution">
    <text evidence="1">The sequence shown here is derived from an EMBL/GenBank/DDBJ whole genome shotgun (WGS) entry which is preliminary data.</text>
</comment>
<dbReference type="PANTHER" id="PTHR31431:SF1">
    <property type="entry name" value="NUCLEOPORIN NUP188"/>
    <property type="match status" value="1"/>
</dbReference>
<dbReference type="GO" id="GO:0006606">
    <property type="term" value="P:protein import into nucleus"/>
    <property type="evidence" value="ECO:0007669"/>
    <property type="project" value="TreeGrafter"/>
</dbReference>
<proteinExistence type="predicted"/>
<name>A0A9W8AJ13_9FUNG</name>
<dbReference type="EMBL" id="JANBPT010000009">
    <property type="protein sequence ID" value="KAJ1930373.1"/>
    <property type="molecule type" value="Genomic_DNA"/>
</dbReference>